<evidence type="ECO:0000313" key="3">
    <source>
        <dbReference type="EMBL" id="RMX06855.1"/>
    </source>
</evidence>
<evidence type="ECO:0000256" key="2">
    <source>
        <dbReference type="SAM" id="Phobius"/>
    </source>
</evidence>
<keyword evidence="2" id="KW-0812">Transmembrane</keyword>
<proteinExistence type="predicted"/>
<dbReference type="OrthoDB" id="8635655at2"/>
<gene>
    <name evidence="3" type="ORF">D8I35_10210</name>
</gene>
<organism evidence="3 4">
    <name type="scientific">Corticibacter populi</name>
    <dbReference type="NCBI Taxonomy" id="1550736"/>
    <lineage>
        <taxon>Bacteria</taxon>
        <taxon>Pseudomonadati</taxon>
        <taxon>Pseudomonadota</taxon>
        <taxon>Betaproteobacteria</taxon>
        <taxon>Burkholderiales</taxon>
        <taxon>Comamonadaceae</taxon>
        <taxon>Corticibacter</taxon>
    </lineage>
</organism>
<dbReference type="Proteomes" id="UP000278006">
    <property type="component" value="Unassembled WGS sequence"/>
</dbReference>
<keyword evidence="4" id="KW-1185">Reference proteome</keyword>
<reference evidence="3 4" key="1">
    <citation type="submission" date="2018-10" db="EMBL/GenBank/DDBJ databases">
        <title>Draft genome of Cortibacter populi DSM10536.</title>
        <authorList>
            <person name="Bernier A.-M."/>
            <person name="Bernard K."/>
        </authorList>
    </citation>
    <scope>NUCLEOTIDE SEQUENCE [LARGE SCALE GENOMIC DNA]</scope>
    <source>
        <strain evidence="3 4">DSM 105136</strain>
    </source>
</reference>
<feature type="transmembrane region" description="Helical" evidence="2">
    <location>
        <begin position="36"/>
        <end position="59"/>
    </location>
</feature>
<feature type="compositionally biased region" description="Acidic residues" evidence="1">
    <location>
        <begin position="148"/>
        <end position="161"/>
    </location>
</feature>
<dbReference type="RefSeq" id="WP_122228848.1">
    <property type="nucleotide sequence ID" value="NZ_RDQO01000002.1"/>
</dbReference>
<evidence type="ECO:0000256" key="1">
    <source>
        <dbReference type="SAM" id="MobiDB-lite"/>
    </source>
</evidence>
<feature type="region of interest" description="Disordered" evidence="1">
    <location>
        <begin position="135"/>
        <end position="161"/>
    </location>
</feature>
<keyword evidence="2" id="KW-1133">Transmembrane helix</keyword>
<comment type="caution">
    <text evidence="3">The sequence shown here is derived from an EMBL/GenBank/DDBJ whole genome shotgun (WGS) entry which is preliminary data.</text>
</comment>
<protein>
    <submittedName>
        <fullName evidence="3">Pilus assembly protein</fullName>
    </submittedName>
</protein>
<dbReference type="EMBL" id="RDQO01000002">
    <property type="protein sequence ID" value="RMX06855.1"/>
    <property type="molecule type" value="Genomic_DNA"/>
</dbReference>
<name>A0A3M6QV12_9BURK</name>
<sequence length="224" mass="23901">MSLPLQRTLRRILNQRLASRNDRQPPSHWNNLRQRGAIAVEAALALPILIGIGLIGADIQRIHTERIRLENAAGVMAINLAVQPELSLAGLDALADAAMQGHTDRQQLIILSVLQSGRIAWALQRGGADDLCEPQSAAGSYTGTLPEDPPEDSDATADDTDASTLSMVVVRACRDTSDIALSGGLVMPQVLDTTSIFRANSLNITLDEDLQAESDANGLAYSST</sequence>
<evidence type="ECO:0000313" key="4">
    <source>
        <dbReference type="Proteomes" id="UP000278006"/>
    </source>
</evidence>
<accession>A0A3M6QV12</accession>
<dbReference type="AlphaFoldDB" id="A0A3M6QV12"/>
<keyword evidence="2" id="KW-0472">Membrane</keyword>